<dbReference type="OrthoDB" id="2905737at2"/>
<dbReference type="Proteomes" id="UP000184148">
    <property type="component" value="Unassembled WGS sequence"/>
</dbReference>
<keyword evidence="1" id="KW-0812">Transmembrane</keyword>
<organism evidence="2 3">
    <name type="scientific">Desulforamulus putei DSM 12395</name>
    <dbReference type="NCBI Taxonomy" id="1121429"/>
    <lineage>
        <taxon>Bacteria</taxon>
        <taxon>Bacillati</taxon>
        <taxon>Bacillota</taxon>
        <taxon>Clostridia</taxon>
        <taxon>Eubacteriales</taxon>
        <taxon>Peptococcaceae</taxon>
        <taxon>Desulforamulus</taxon>
    </lineage>
</organism>
<sequence length="64" mass="7419">MTSTDEITTHLSNMLAELRKADAKAVAMIWESFLGAFIGYIMKKRRETGQNLLADISFRNIWRR</sequence>
<keyword evidence="1" id="KW-0472">Membrane</keyword>
<gene>
    <name evidence="2" type="ORF">SAMN02745133_00642</name>
</gene>
<proteinExistence type="predicted"/>
<name>A0A1M4UAT1_9FIRM</name>
<dbReference type="STRING" id="1121429.SAMN02745133_00642"/>
<evidence type="ECO:0000313" key="2">
    <source>
        <dbReference type="EMBL" id="SHE53707.1"/>
    </source>
</evidence>
<reference evidence="3" key="1">
    <citation type="submission" date="2016-11" db="EMBL/GenBank/DDBJ databases">
        <authorList>
            <person name="Varghese N."/>
            <person name="Submissions S."/>
        </authorList>
    </citation>
    <scope>NUCLEOTIDE SEQUENCE [LARGE SCALE GENOMIC DNA]</scope>
    <source>
        <strain evidence="3">DSM 12395</strain>
    </source>
</reference>
<evidence type="ECO:0000256" key="1">
    <source>
        <dbReference type="SAM" id="Phobius"/>
    </source>
</evidence>
<keyword evidence="1" id="KW-1133">Transmembrane helix</keyword>
<dbReference type="AlphaFoldDB" id="A0A1M4UAT1"/>
<dbReference type="RefSeq" id="WP_073235592.1">
    <property type="nucleotide sequence ID" value="NZ_FQUY01000002.1"/>
</dbReference>
<evidence type="ECO:0000313" key="3">
    <source>
        <dbReference type="Proteomes" id="UP000184148"/>
    </source>
</evidence>
<keyword evidence="3" id="KW-1185">Reference proteome</keyword>
<dbReference type="EMBL" id="FQUY01000002">
    <property type="protein sequence ID" value="SHE53707.1"/>
    <property type="molecule type" value="Genomic_DNA"/>
</dbReference>
<accession>A0A1M4UAT1</accession>
<protein>
    <submittedName>
        <fullName evidence="2">Uncharacterized protein</fullName>
    </submittedName>
</protein>
<feature type="transmembrane region" description="Helical" evidence="1">
    <location>
        <begin position="23"/>
        <end position="42"/>
    </location>
</feature>